<reference evidence="1" key="1">
    <citation type="journal article" date="2022" name="Int. J. Mol. Sci.">
        <title>Draft Genome of Tanacetum Coccineum: Genomic Comparison of Closely Related Tanacetum-Family Plants.</title>
        <authorList>
            <person name="Yamashiro T."/>
            <person name="Shiraishi A."/>
            <person name="Nakayama K."/>
            <person name="Satake H."/>
        </authorList>
    </citation>
    <scope>NUCLEOTIDE SEQUENCE</scope>
</reference>
<evidence type="ECO:0000313" key="1">
    <source>
        <dbReference type="EMBL" id="GJS75947.1"/>
    </source>
</evidence>
<evidence type="ECO:0008006" key="3">
    <source>
        <dbReference type="Google" id="ProtNLM"/>
    </source>
</evidence>
<sequence>MVPVTASLIGFSGEIIWPLGKLSLLVKIGDEEHSTSTWMNFVVVSRELLTLRSSKIIPIECASVSGPKGQPPAAHQAIEERIKGYHQIKMAKEDEEKTSFYYYSKEYCCYSKIYASFALRKAECWENAYQRHGLV</sequence>
<keyword evidence="2" id="KW-1185">Reference proteome</keyword>
<comment type="caution">
    <text evidence="1">The sequence shown here is derived from an EMBL/GenBank/DDBJ whole genome shotgun (WGS) entry which is preliminary data.</text>
</comment>
<name>A0ABQ4YEV5_9ASTR</name>
<gene>
    <name evidence="1" type="ORF">Tco_0725828</name>
</gene>
<organism evidence="1 2">
    <name type="scientific">Tanacetum coccineum</name>
    <dbReference type="NCBI Taxonomy" id="301880"/>
    <lineage>
        <taxon>Eukaryota</taxon>
        <taxon>Viridiplantae</taxon>
        <taxon>Streptophyta</taxon>
        <taxon>Embryophyta</taxon>
        <taxon>Tracheophyta</taxon>
        <taxon>Spermatophyta</taxon>
        <taxon>Magnoliopsida</taxon>
        <taxon>eudicotyledons</taxon>
        <taxon>Gunneridae</taxon>
        <taxon>Pentapetalae</taxon>
        <taxon>asterids</taxon>
        <taxon>campanulids</taxon>
        <taxon>Asterales</taxon>
        <taxon>Asteraceae</taxon>
        <taxon>Asteroideae</taxon>
        <taxon>Anthemideae</taxon>
        <taxon>Anthemidinae</taxon>
        <taxon>Tanacetum</taxon>
    </lineage>
</organism>
<accession>A0ABQ4YEV5</accession>
<evidence type="ECO:0000313" key="2">
    <source>
        <dbReference type="Proteomes" id="UP001151760"/>
    </source>
</evidence>
<proteinExistence type="predicted"/>
<reference evidence="1" key="2">
    <citation type="submission" date="2022-01" db="EMBL/GenBank/DDBJ databases">
        <authorList>
            <person name="Yamashiro T."/>
            <person name="Shiraishi A."/>
            <person name="Satake H."/>
            <person name="Nakayama K."/>
        </authorList>
    </citation>
    <scope>NUCLEOTIDE SEQUENCE</scope>
</reference>
<dbReference type="EMBL" id="BQNB010010339">
    <property type="protein sequence ID" value="GJS75947.1"/>
    <property type="molecule type" value="Genomic_DNA"/>
</dbReference>
<protein>
    <recommendedName>
        <fullName evidence="3">Reverse transcriptase domain-containing protein</fullName>
    </recommendedName>
</protein>
<dbReference type="Proteomes" id="UP001151760">
    <property type="component" value="Unassembled WGS sequence"/>
</dbReference>